<reference evidence="1" key="1">
    <citation type="journal article" date="2021" name="Nat. Commun.">
        <title>Genetic determinants of endophytism in the Arabidopsis root mycobiome.</title>
        <authorList>
            <person name="Mesny F."/>
            <person name="Miyauchi S."/>
            <person name="Thiergart T."/>
            <person name="Pickel B."/>
            <person name="Atanasova L."/>
            <person name="Karlsson M."/>
            <person name="Huettel B."/>
            <person name="Barry K.W."/>
            <person name="Haridas S."/>
            <person name="Chen C."/>
            <person name="Bauer D."/>
            <person name="Andreopoulos W."/>
            <person name="Pangilinan J."/>
            <person name="LaButti K."/>
            <person name="Riley R."/>
            <person name="Lipzen A."/>
            <person name="Clum A."/>
            <person name="Drula E."/>
            <person name="Henrissat B."/>
            <person name="Kohler A."/>
            <person name="Grigoriev I.V."/>
            <person name="Martin F.M."/>
            <person name="Hacquard S."/>
        </authorList>
    </citation>
    <scope>NUCLEOTIDE SEQUENCE</scope>
    <source>
        <strain evidence="1">MPI-CAGE-AT-0147</strain>
    </source>
</reference>
<dbReference type="PANTHER" id="PTHR36978">
    <property type="entry name" value="P-LOOP CONTAINING NUCLEOTIDE TRIPHOSPHATE HYDROLASE"/>
    <property type="match status" value="1"/>
</dbReference>
<organism evidence="1 2">
    <name type="scientific">Dactylonectria macrodidyma</name>
    <dbReference type="NCBI Taxonomy" id="307937"/>
    <lineage>
        <taxon>Eukaryota</taxon>
        <taxon>Fungi</taxon>
        <taxon>Dikarya</taxon>
        <taxon>Ascomycota</taxon>
        <taxon>Pezizomycotina</taxon>
        <taxon>Sordariomycetes</taxon>
        <taxon>Hypocreomycetidae</taxon>
        <taxon>Hypocreales</taxon>
        <taxon>Nectriaceae</taxon>
        <taxon>Dactylonectria</taxon>
    </lineage>
</organism>
<keyword evidence="2" id="KW-1185">Reference proteome</keyword>
<dbReference type="Gene3D" id="3.40.50.300">
    <property type="entry name" value="P-loop containing nucleotide triphosphate hydrolases"/>
    <property type="match status" value="1"/>
</dbReference>
<evidence type="ECO:0000313" key="2">
    <source>
        <dbReference type="Proteomes" id="UP000738349"/>
    </source>
</evidence>
<comment type="caution">
    <text evidence="1">The sequence shown here is derived from an EMBL/GenBank/DDBJ whole genome shotgun (WGS) entry which is preliminary data.</text>
</comment>
<dbReference type="Proteomes" id="UP000738349">
    <property type="component" value="Unassembled WGS sequence"/>
</dbReference>
<evidence type="ECO:0000313" key="1">
    <source>
        <dbReference type="EMBL" id="KAH7156662.1"/>
    </source>
</evidence>
<accession>A0A9P9J8T4</accession>
<dbReference type="PANTHER" id="PTHR36978:SF4">
    <property type="entry name" value="P-LOOP CONTAINING NUCLEOSIDE TRIPHOSPHATE HYDROLASE PROTEIN"/>
    <property type="match status" value="1"/>
</dbReference>
<dbReference type="GO" id="GO:0016787">
    <property type="term" value="F:hydrolase activity"/>
    <property type="evidence" value="ECO:0007669"/>
    <property type="project" value="UniProtKB-KW"/>
</dbReference>
<keyword evidence="1" id="KW-0378">Hydrolase</keyword>
<sequence>MAATTSPKPRREMKVLSLGLMRTGSASICEALTMLGYKDVYHGIKAIDNNEDWAIMNRAADASFASLPTYTGKPFTREQWQELWGHCEGVTDVAAAFAPQLIECFPEAKVLLVVRDFDKWFKSVDEGVLRQLWNPVAEFSISVVEPILGSVAGVAARKQILGMMQATTVEEARLNARKAYDHHHQVIRDMVPPDRLLEYRMGDGWEPLCAFLDKPVPDAEFPWVNEASELRRTIANKIARNTWAAVKVVTPWVGSAVAVGVGCWVMVKRNNYL</sequence>
<dbReference type="EMBL" id="JAGMUV010000005">
    <property type="protein sequence ID" value="KAH7156662.1"/>
    <property type="molecule type" value="Genomic_DNA"/>
</dbReference>
<gene>
    <name evidence="1" type="ORF">EDB81DRAFT_397753</name>
</gene>
<protein>
    <submittedName>
        <fullName evidence="1">P-loop containing nucleoside triphosphate hydrolase protein</fullName>
    </submittedName>
</protein>
<dbReference type="AlphaFoldDB" id="A0A9P9J8T4"/>
<dbReference type="SUPFAM" id="SSF52540">
    <property type="entry name" value="P-loop containing nucleoside triphosphate hydrolases"/>
    <property type="match status" value="1"/>
</dbReference>
<dbReference type="InterPro" id="IPR027417">
    <property type="entry name" value="P-loop_NTPase"/>
</dbReference>
<dbReference type="Pfam" id="PF17784">
    <property type="entry name" value="Sulfotransfer_4"/>
    <property type="match status" value="1"/>
</dbReference>
<dbReference type="InterPro" id="IPR040632">
    <property type="entry name" value="Sulfotransfer_4"/>
</dbReference>
<name>A0A9P9J8T4_9HYPO</name>
<dbReference type="OrthoDB" id="408152at2759"/>
<proteinExistence type="predicted"/>